<reference evidence="1" key="1">
    <citation type="submission" date="2019-02" db="EMBL/GenBank/DDBJ databases">
        <authorList>
            <person name="Li S.-H."/>
        </authorList>
    </citation>
    <scope>NUCLEOTIDE SEQUENCE</scope>
    <source>
        <strain evidence="1">IMCC11814</strain>
    </source>
</reference>
<accession>A0ABT3TBL0</accession>
<protein>
    <submittedName>
        <fullName evidence="1">Uncharacterized protein</fullName>
    </submittedName>
</protein>
<keyword evidence="2" id="KW-1185">Reference proteome</keyword>
<comment type="caution">
    <text evidence="1">The sequence shown here is derived from an EMBL/GenBank/DDBJ whole genome shotgun (WGS) entry which is preliminary data.</text>
</comment>
<evidence type="ECO:0000313" key="1">
    <source>
        <dbReference type="EMBL" id="MCX2978854.1"/>
    </source>
</evidence>
<sequence>MRFNSDTIKVEIYDDGADGWVLEVVDKQRTSTVWDDPFPADAVALAEDKKTLMKKSVQSLIGEK</sequence>
<name>A0ABT3TBL0_9GAMM</name>
<proteinExistence type="predicted"/>
<dbReference type="Proteomes" id="UP001143304">
    <property type="component" value="Unassembled WGS sequence"/>
</dbReference>
<gene>
    <name evidence="1" type="ORF">EYC82_15940</name>
</gene>
<evidence type="ECO:0000313" key="2">
    <source>
        <dbReference type="Proteomes" id="UP001143304"/>
    </source>
</evidence>
<dbReference type="EMBL" id="SHNO01000001">
    <property type="protein sequence ID" value="MCX2978854.1"/>
    <property type="molecule type" value="Genomic_DNA"/>
</dbReference>
<organism evidence="1 2">
    <name type="scientific">Candidatus Marimicrobium litorale</name>
    <dbReference type="NCBI Taxonomy" id="2518991"/>
    <lineage>
        <taxon>Bacteria</taxon>
        <taxon>Pseudomonadati</taxon>
        <taxon>Pseudomonadota</taxon>
        <taxon>Gammaproteobacteria</taxon>
        <taxon>Cellvibrionales</taxon>
        <taxon>Halieaceae</taxon>
        <taxon>Marimicrobium</taxon>
    </lineage>
</organism>